<keyword evidence="1 6" id="KW-0963">Cytoplasm</keyword>
<comment type="caution">
    <text evidence="6">Lacks conserved residue(s) required for the propagation of feature annotation.</text>
</comment>
<evidence type="ECO:0000256" key="7">
    <source>
        <dbReference type="SAM" id="MobiDB-lite"/>
    </source>
</evidence>
<keyword evidence="5 6" id="KW-0949">S-adenosyl-L-methionine</keyword>
<evidence type="ECO:0000256" key="2">
    <source>
        <dbReference type="ARBA" id="ARBA00022552"/>
    </source>
</evidence>
<dbReference type="RefSeq" id="WP_343049019.1">
    <property type="nucleotide sequence ID" value="NZ_JACCAC010000001.1"/>
</dbReference>
<dbReference type="GO" id="GO:0005829">
    <property type="term" value="C:cytosol"/>
    <property type="evidence" value="ECO:0007669"/>
    <property type="project" value="TreeGrafter"/>
</dbReference>
<comment type="function">
    <text evidence="6">Specifically methylates the N7 position of a guanine in 16S rRNA.</text>
</comment>
<feature type="compositionally biased region" description="Basic residues" evidence="7">
    <location>
        <begin position="223"/>
        <end position="243"/>
    </location>
</feature>
<dbReference type="InterPro" id="IPR029063">
    <property type="entry name" value="SAM-dependent_MTases_sf"/>
</dbReference>
<dbReference type="Pfam" id="PF02527">
    <property type="entry name" value="GidB"/>
    <property type="match status" value="1"/>
</dbReference>
<dbReference type="EMBL" id="JACCAC010000001">
    <property type="protein sequence ID" value="NYG54162.1"/>
    <property type="molecule type" value="Genomic_DNA"/>
</dbReference>
<dbReference type="Proteomes" id="UP000544110">
    <property type="component" value="Unassembled WGS sequence"/>
</dbReference>
<organism evidence="8 9">
    <name type="scientific">Nocardioides perillae</name>
    <dbReference type="NCBI Taxonomy" id="1119534"/>
    <lineage>
        <taxon>Bacteria</taxon>
        <taxon>Bacillati</taxon>
        <taxon>Actinomycetota</taxon>
        <taxon>Actinomycetes</taxon>
        <taxon>Propionibacteriales</taxon>
        <taxon>Nocardioidaceae</taxon>
        <taxon>Nocardioides</taxon>
    </lineage>
</organism>
<dbReference type="SUPFAM" id="SSF53335">
    <property type="entry name" value="S-adenosyl-L-methionine-dependent methyltransferases"/>
    <property type="match status" value="1"/>
</dbReference>
<dbReference type="PANTHER" id="PTHR31760">
    <property type="entry name" value="S-ADENOSYL-L-METHIONINE-DEPENDENT METHYLTRANSFERASES SUPERFAMILY PROTEIN"/>
    <property type="match status" value="1"/>
</dbReference>
<proteinExistence type="inferred from homology"/>
<evidence type="ECO:0000313" key="8">
    <source>
        <dbReference type="EMBL" id="NYG54162.1"/>
    </source>
</evidence>
<evidence type="ECO:0000313" key="9">
    <source>
        <dbReference type="Proteomes" id="UP000544110"/>
    </source>
</evidence>
<evidence type="ECO:0000256" key="1">
    <source>
        <dbReference type="ARBA" id="ARBA00022490"/>
    </source>
</evidence>
<dbReference type="GO" id="GO:0070043">
    <property type="term" value="F:rRNA (guanine-N7-)-methyltransferase activity"/>
    <property type="evidence" value="ECO:0007669"/>
    <property type="project" value="UniProtKB-UniRule"/>
</dbReference>
<comment type="similarity">
    <text evidence="6">Belongs to the methyltransferase superfamily. RNA methyltransferase RsmG family.</text>
</comment>
<feature type="binding site" evidence="6">
    <location>
        <position position="66"/>
    </location>
    <ligand>
        <name>S-adenosyl-L-methionine</name>
        <dbReference type="ChEBI" id="CHEBI:59789"/>
    </ligand>
</feature>
<dbReference type="AlphaFoldDB" id="A0A7Y9UKN9"/>
<dbReference type="PANTHER" id="PTHR31760:SF0">
    <property type="entry name" value="S-ADENOSYL-L-METHIONINE-DEPENDENT METHYLTRANSFERASES SUPERFAMILY PROTEIN"/>
    <property type="match status" value="1"/>
</dbReference>
<evidence type="ECO:0000256" key="3">
    <source>
        <dbReference type="ARBA" id="ARBA00022603"/>
    </source>
</evidence>
<keyword evidence="4 6" id="KW-0808">Transferase</keyword>
<dbReference type="Gene3D" id="3.40.50.150">
    <property type="entry name" value="Vaccinia Virus protein VP39"/>
    <property type="match status" value="1"/>
</dbReference>
<keyword evidence="3 6" id="KW-0489">Methyltransferase</keyword>
<sequence length="243" mass="25984">MFPADRLPLVEEYAALLADDAVVRGLIGPREVPRLWERHLLGCAVVGDALRPTDRTLVDLGSGAGLPGLVLALRHPALAVTLVEPLLRRTTFLGAVVESLGLDNVRVVRGRAEDLHGHEVFDVVTSRAVAPLPRLLGWSMPLVAPTGRLVVMKGARVHDEVVEAAPELASWSAAAPAVLHVGGGVVDPPTTVLTVSWAEPERVGWPLRPHPSPRAPQQAAGPVRRRSTRGGRGRGGPSRRQHR</sequence>
<dbReference type="EC" id="2.1.1.-" evidence="6"/>
<comment type="caution">
    <text evidence="8">The sequence shown here is derived from an EMBL/GenBank/DDBJ whole genome shotgun (WGS) entry which is preliminary data.</text>
</comment>
<evidence type="ECO:0000256" key="6">
    <source>
        <dbReference type="HAMAP-Rule" id="MF_00074"/>
    </source>
</evidence>
<evidence type="ECO:0000256" key="4">
    <source>
        <dbReference type="ARBA" id="ARBA00022679"/>
    </source>
</evidence>
<keyword evidence="2 6" id="KW-0698">rRNA processing</keyword>
<reference evidence="8 9" key="1">
    <citation type="submission" date="2020-07" db="EMBL/GenBank/DDBJ databases">
        <title>Sequencing the genomes of 1000 actinobacteria strains.</title>
        <authorList>
            <person name="Klenk H.-P."/>
        </authorList>
    </citation>
    <scope>NUCLEOTIDE SEQUENCE [LARGE SCALE GENOMIC DNA]</scope>
    <source>
        <strain evidence="8 9">DSM 24552</strain>
    </source>
</reference>
<comment type="subcellular location">
    <subcellularLocation>
        <location evidence="6">Cytoplasm</location>
    </subcellularLocation>
</comment>
<name>A0A7Y9UKN9_9ACTN</name>
<evidence type="ECO:0000256" key="5">
    <source>
        <dbReference type="ARBA" id="ARBA00022691"/>
    </source>
</evidence>
<keyword evidence="9" id="KW-1185">Reference proteome</keyword>
<protein>
    <recommendedName>
        <fullName evidence="6">Ribosomal RNA small subunit methyltransferase G</fullName>
        <ecNumber evidence="6">2.1.1.-</ecNumber>
    </recommendedName>
    <alternativeName>
        <fullName evidence="6">16S rRNA 7-methylguanosine methyltransferase</fullName>
        <shortName evidence="6">16S rRNA m7G methyltransferase</shortName>
    </alternativeName>
</protein>
<feature type="binding site" evidence="6">
    <location>
        <position position="61"/>
    </location>
    <ligand>
        <name>S-adenosyl-L-methionine</name>
        <dbReference type="ChEBI" id="CHEBI:59789"/>
    </ligand>
</feature>
<dbReference type="NCBIfam" id="TIGR00138">
    <property type="entry name" value="rsmG_gidB"/>
    <property type="match status" value="1"/>
</dbReference>
<feature type="binding site" evidence="6">
    <location>
        <begin position="112"/>
        <end position="113"/>
    </location>
    <ligand>
        <name>S-adenosyl-L-methionine</name>
        <dbReference type="ChEBI" id="CHEBI:59789"/>
    </ligand>
</feature>
<dbReference type="InterPro" id="IPR003682">
    <property type="entry name" value="rRNA_ssu_MeTfrase_G"/>
</dbReference>
<feature type="binding site" evidence="6">
    <location>
        <position position="127"/>
    </location>
    <ligand>
        <name>S-adenosyl-L-methionine</name>
        <dbReference type="ChEBI" id="CHEBI:59789"/>
    </ligand>
</feature>
<gene>
    <name evidence="6" type="primary">rsmG</name>
    <name evidence="8" type="ORF">BJ989_000466</name>
</gene>
<dbReference type="HAMAP" id="MF_00074">
    <property type="entry name" value="16SrRNA_methyltr_G"/>
    <property type="match status" value="1"/>
</dbReference>
<dbReference type="CDD" id="cd02440">
    <property type="entry name" value="AdoMet_MTases"/>
    <property type="match status" value="1"/>
</dbReference>
<accession>A0A7Y9UKN9</accession>
<feature type="region of interest" description="Disordered" evidence="7">
    <location>
        <begin position="204"/>
        <end position="243"/>
    </location>
</feature>